<evidence type="ECO:0000313" key="1">
    <source>
        <dbReference type="EMBL" id="MBN7802620.1"/>
    </source>
</evidence>
<dbReference type="EMBL" id="JAFKCW010000004">
    <property type="protein sequence ID" value="MBN7802620.1"/>
    <property type="molecule type" value="Genomic_DNA"/>
</dbReference>
<reference evidence="1 2" key="1">
    <citation type="submission" date="2021-03" db="EMBL/GenBank/DDBJ databases">
        <title>novel species isolated from a fishpond in China.</title>
        <authorList>
            <person name="Lu H."/>
            <person name="Cai Z."/>
        </authorList>
    </citation>
    <scope>NUCLEOTIDE SEQUENCE [LARGE SCALE GENOMIC DNA]</scope>
    <source>
        <strain evidence="1 2">JCM 31546</strain>
    </source>
</reference>
<dbReference type="RefSeq" id="WP_206570635.1">
    <property type="nucleotide sequence ID" value="NZ_JAFKCW010000004.1"/>
</dbReference>
<accession>A0ABS3BW98</accession>
<dbReference type="Proteomes" id="UP000664698">
    <property type="component" value="Unassembled WGS sequence"/>
</dbReference>
<protein>
    <submittedName>
        <fullName evidence="1">Uncharacterized protein</fullName>
    </submittedName>
</protein>
<name>A0ABS3BW98_9BACT</name>
<comment type="caution">
    <text evidence="1">The sequence shown here is derived from an EMBL/GenBank/DDBJ whole genome shotgun (WGS) entry which is preliminary data.</text>
</comment>
<organism evidence="1 2">
    <name type="scientific">Algoriphagus aestuariicola</name>
    <dbReference type="NCBI Taxonomy" id="1852016"/>
    <lineage>
        <taxon>Bacteria</taxon>
        <taxon>Pseudomonadati</taxon>
        <taxon>Bacteroidota</taxon>
        <taxon>Cytophagia</taxon>
        <taxon>Cytophagales</taxon>
        <taxon>Cyclobacteriaceae</taxon>
        <taxon>Algoriphagus</taxon>
    </lineage>
</organism>
<proteinExistence type="predicted"/>
<evidence type="ECO:0000313" key="2">
    <source>
        <dbReference type="Proteomes" id="UP000664698"/>
    </source>
</evidence>
<sequence length="54" mass="5840">MGKKTDSNVIVVKSSVKAKKELQNIGASLKGKELFKQKVDSAKEILANIKSLPV</sequence>
<keyword evidence="2" id="KW-1185">Reference proteome</keyword>
<gene>
    <name evidence="1" type="ORF">J0A67_17220</name>
</gene>